<dbReference type="EMBL" id="VUJX02000005">
    <property type="protein sequence ID" value="KAL0936193.1"/>
    <property type="molecule type" value="Genomic_DNA"/>
</dbReference>
<sequence length="612" mass="68902">MAIASEFWQDNKSVGGNGGGDFSIVGEAGAFVKRVRIHDGTMKWGESGYRRGCLHGIEIEFTDGKKATAGDTSSDTFRECILEIGTDEKISAMSLWGMGDGKWDRTSEITFHTNKNAKFTAGGKAPDESEWKMDVASGLLLGFRGRCGTNIDSLQPVFLKRVVKQYIDQVSYPELELSNTGFLQAQYVDRARAQWEGGSGLCKVSGTGSKTITQTWNNKVSVVTGIELTFKAGIPLIAEGGITTSLEIGYEQDWGRSTTETKDIKWEFEKEMEGPDDDFEIVAYFKTGTQDLAYKGKYNVVTDDDKKFTFDTSGTLKQVLLSLVEYKIRRLGEDGQVKEKMIINVETRSLDEPEFEESEWVISDEPWEAQIDDNARNYENRERTDEYEDNVEEQQENVPNDTEEADEDSAAQVQEEETAPFEEDENVDRGFEGNVGAEEDIAAQEDQNAEDEASEVPYEASDDNQAKETSDSAYYDEAREPTDEVDNEDEHAAEQNDESQYQRDENDYEAPADDAPLSSDPNEYSEYGRQETNYEVSAGAEPSSDPNEYSGFERRESNYEDNGEQEYTSNSQDQYETSDNGETRYAQNSDSRYEMNDYRSEETVGGDRRGDW</sequence>
<comment type="caution">
    <text evidence="1">The sequence shown here is derived from an EMBL/GenBank/DDBJ whole genome shotgun (WGS) entry which is preliminary data.</text>
</comment>
<evidence type="ECO:0000313" key="1">
    <source>
        <dbReference type="EMBL" id="KAL0936193.1"/>
    </source>
</evidence>
<accession>A0ACC3YW87</accession>
<evidence type="ECO:0000313" key="2">
    <source>
        <dbReference type="Proteomes" id="UP000805649"/>
    </source>
</evidence>
<reference evidence="1 2" key="1">
    <citation type="journal article" date="2020" name="Phytopathology">
        <title>Genome Sequence Resources of Colletotrichum truncatum, C. plurivorum, C. musicola, and C. sojae: Four Species Pathogenic to Soybean (Glycine max).</title>
        <authorList>
            <person name="Rogerio F."/>
            <person name="Boufleur T.R."/>
            <person name="Ciampi-Guillardi M."/>
            <person name="Sukno S.A."/>
            <person name="Thon M.R."/>
            <person name="Massola Junior N.S."/>
            <person name="Baroncelli R."/>
        </authorList>
    </citation>
    <scope>NUCLEOTIDE SEQUENCE [LARGE SCALE GENOMIC DNA]</scope>
    <source>
        <strain evidence="1 2">CMES1059</strain>
    </source>
</reference>
<dbReference type="Proteomes" id="UP000805649">
    <property type="component" value="Unassembled WGS sequence"/>
</dbReference>
<proteinExistence type="predicted"/>
<keyword evidence="2" id="KW-1185">Reference proteome</keyword>
<gene>
    <name evidence="1" type="ORF">CTRU02_208408</name>
</gene>
<name>A0ACC3YW87_COLTU</name>
<protein>
    <submittedName>
        <fullName evidence="1">Uncharacterized protein</fullName>
    </submittedName>
</protein>
<organism evidence="1 2">
    <name type="scientific">Colletotrichum truncatum</name>
    <name type="common">Anthracnose fungus</name>
    <name type="synonym">Colletotrichum capsici</name>
    <dbReference type="NCBI Taxonomy" id="5467"/>
    <lineage>
        <taxon>Eukaryota</taxon>
        <taxon>Fungi</taxon>
        <taxon>Dikarya</taxon>
        <taxon>Ascomycota</taxon>
        <taxon>Pezizomycotina</taxon>
        <taxon>Sordariomycetes</taxon>
        <taxon>Hypocreomycetidae</taxon>
        <taxon>Glomerellales</taxon>
        <taxon>Glomerellaceae</taxon>
        <taxon>Colletotrichum</taxon>
        <taxon>Colletotrichum truncatum species complex</taxon>
    </lineage>
</organism>